<dbReference type="Pfam" id="PF07727">
    <property type="entry name" value="RVT_2"/>
    <property type="match status" value="1"/>
</dbReference>
<evidence type="ECO:0000259" key="1">
    <source>
        <dbReference type="Pfam" id="PF07727"/>
    </source>
</evidence>
<dbReference type="EMBL" id="JABTTQ020000003">
    <property type="protein sequence ID" value="KAK6161335.1"/>
    <property type="molecule type" value="Genomic_DNA"/>
</dbReference>
<evidence type="ECO:0000313" key="3">
    <source>
        <dbReference type="Proteomes" id="UP001318860"/>
    </source>
</evidence>
<reference evidence="2 3" key="1">
    <citation type="journal article" date="2021" name="Comput. Struct. Biotechnol. J.">
        <title>De novo genome assembly of the potent medicinal plant Rehmannia glutinosa using nanopore technology.</title>
        <authorList>
            <person name="Ma L."/>
            <person name="Dong C."/>
            <person name="Song C."/>
            <person name="Wang X."/>
            <person name="Zheng X."/>
            <person name="Niu Y."/>
            <person name="Chen S."/>
            <person name="Feng W."/>
        </authorList>
    </citation>
    <scope>NUCLEOTIDE SEQUENCE [LARGE SCALE GENOMIC DNA]</scope>
    <source>
        <strain evidence="2">DH-2019</strain>
    </source>
</reference>
<feature type="domain" description="Reverse transcriptase Ty1/copia-type" evidence="1">
    <location>
        <begin position="11"/>
        <end position="253"/>
    </location>
</feature>
<proteinExistence type="predicted"/>
<dbReference type="Proteomes" id="UP001318860">
    <property type="component" value="Unassembled WGS sequence"/>
</dbReference>
<accession>A0ABR0XQ55</accession>
<dbReference type="InterPro" id="IPR043502">
    <property type="entry name" value="DNA/RNA_pol_sf"/>
</dbReference>
<comment type="caution">
    <text evidence="2">The sequence shown here is derived from an EMBL/GenBank/DDBJ whole genome shotgun (WGS) entry which is preliminary data.</text>
</comment>
<keyword evidence="3" id="KW-1185">Reference proteome</keyword>
<dbReference type="PANTHER" id="PTHR11439:SF483">
    <property type="entry name" value="PEPTIDE SYNTHASE GLIP-LIKE, PUTATIVE (AFU_ORTHOLOGUE AFUA_3G12920)-RELATED"/>
    <property type="match status" value="1"/>
</dbReference>
<sequence length="373" mass="42629">MQEELNQFERNDVWELVPCPPSQTIIGTKCIFRNKLDVQCNTVRNKVRLVAQGYYQEEGIDYDETFVPVAKLVTVRLLIAIAAPRSWELHQMDIKSAFLNGFLNEEVFVEQPKGFQDPHKPNHVFKLKKALYGLKQAPRAWYERLAEFLLHVGFQRGSVDKTLFIKKEKQHLVIAQVYVDDIVFGSTSDFLKDEFVKSMSSTFEMSLVGELNFFLGLQIKQMPDGIFITQNKYAKNLVKRFGLDNKKHMKTPMGTNEKLSKDESGTPIYPTLYRSMIGSLLYLTASRPDISYSVCVFARYQSCPKESHLKVVKIIIRYINGTTKLGILYSSDTNTNLAGFSDADWAGDVDDRKNTTGGCFYLGNNLVSRYSKK</sequence>
<gene>
    <name evidence="2" type="ORF">DH2020_004716</name>
</gene>
<dbReference type="InterPro" id="IPR013103">
    <property type="entry name" value="RVT_2"/>
</dbReference>
<name>A0ABR0XQ55_REHGL</name>
<dbReference type="PANTHER" id="PTHR11439">
    <property type="entry name" value="GAG-POL-RELATED RETROTRANSPOSON"/>
    <property type="match status" value="1"/>
</dbReference>
<evidence type="ECO:0000313" key="2">
    <source>
        <dbReference type="EMBL" id="KAK6161335.1"/>
    </source>
</evidence>
<organism evidence="2 3">
    <name type="scientific">Rehmannia glutinosa</name>
    <name type="common">Chinese foxglove</name>
    <dbReference type="NCBI Taxonomy" id="99300"/>
    <lineage>
        <taxon>Eukaryota</taxon>
        <taxon>Viridiplantae</taxon>
        <taxon>Streptophyta</taxon>
        <taxon>Embryophyta</taxon>
        <taxon>Tracheophyta</taxon>
        <taxon>Spermatophyta</taxon>
        <taxon>Magnoliopsida</taxon>
        <taxon>eudicotyledons</taxon>
        <taxon>Gunneridae</taxon>
        <taxon>Pentapetalae</taxon>
        <taxon>asterids</taxon>
        <taxon>lamiids</taxon>
        <taxon>Lamiales</taxon>
        <taxon>Orobanchaceae</taxon>
        <taxon>Rehmannieae</taxon>
        <taxon>Rehmannia</taxon>
    </lineage>
</organism>
<dbReference type="SUPFAM" id="SSF56672">
    <property type="entry name" value="DNA/RNA polymerases"/>
    <property type="match status" value="1"/>
</dbReference>
<protein>
    <recommendedName>
        <fullName evidence="1">Reverse transcriptase Ty1/copia-type domain-containing protein</fullName>
    </recommendedName>
</protein>